<evidence type="ECO:0000256" key="1">
    <source>
        <dbReference type="ARBA" id="ARBA00008710"/>
    </source>
</evidence>
<dbReference type="Pfam" id="PF04075">
    <property type="entry name" value="F420H2_quin_red"/>
    <property type="match status" value="1"/>
</dbReference>
<proteinExistence type="inferred from homology"/>
<dbReference type="GO" id="GO:0016491">
    <property type="term" value="F:oxidoreductase activity"/>
    <property type="evidence" value="ECO:0007669"/>
    <property type="project" value="InterPro"/>
</dbReference>
<gene>
    <name evidence="3" type="ORF">UFOPK3001_00705</name>
</gene>
<sequence length="148" mass="16406">MTSLEGEYIPSTLGWVKDQIDTYERTGGKEANTLRDTGIPVIIVTMRGAKSGAVRKIALMRVEHEGAYALVASRGGAPHNPDWYTNLVSLPDEVLLQDGPEPYAVSIREVEGAERGEWWERSVAVFSPYAEYQAKTSRTIPVIIAERK</sequence>
<dbReference type="PANTHER" id="PTHR39428">
    <property type="entry name" value="F420H(2)-DEPENDENT QUINONE REDUCTASE RV1261C"/>
    <property type="match status" value="1"/>
</dbReference>
<comment type="catalytic activity">
    <reaction evidence="2">
        <text>oxidized coenzyme F420-(gamma-L-Glu)(n) + a quinol + H(+) = reduced coenzyme F420-(gamma-L-Glu)(n) + a quinone</text>
        <dbReference type="Rhea" id="RHEA:39663"/>
        <dbReference type="Rhea" id="RHEA-COMP:12939"/>
        <dbReference type="Rhea" id="RHEA-COMP:14378"/>
        <dbReference type="ChEBI" id="CHEBI:15378"/>
        <dbReference type="ChEBI" id="CHEBI:24646"/>
        <dbReference type="ChEBI" id="CHEBI:132124"/>
        <dbReference type="ChEBI" id="CHEBI:133980"/>
        <dbReference type="ChEBI" id="CHEBI:139511"/>
    </reaction>
</comment>
<comment type="similarity">
    <text evidence="1">Belongs to the F420H(2)-dependent quinone reductase family.</text>
</comment>
<evidence type="ECO:0000256" key="2">
    <source>
        <dbReference type="ARBA" id="ARBA00049106"/>
    </source>
</evidence>
<evidence type="ECO:0000313" key="3">
    <source>
        <dbReference type="EMBL" id="CAB4797083.1"/>
    </source>
</evidence>
<dbReference type="AlphaFoldDB" id="A0A6J6XMN2"/>
<organism evidence="3">
    <name type="scientific">freshwater metagenome</name>
    <dbReference type="NCBI Taxonomy" id="449393"/>
    <lineage>
        <taxon>unclassified sequences</taxon>
        <taxon>metagenomes</taxon>
        <taxon>ecological metagenomes</taxon>
    </lineage>
</organism>
<dbReference type="Gene3D" id="2.30.110.10">
    <property type="entry name" value="Electron Transport, Fmn-binding Protein, Chain A"/>
    <property type="match status" value="1"/>
</dbReference>
<dbReference type="EMBL" id="CAFAAJ010000033">
    <property type="protein sequence ID" value="CAB4797083.1"/>
    <property type="molecule type" value="Genomic_DNA"/>
</dbReference>
<dbReference type="GO" id="GO:0070967">
    <property type="term" value="F:coenzyme F420 binding"/>
    <property type="evidence" value="ECO:0007669"/>
    <property type="project" value="TreeGrafter"/>
</dbReference>
<dbReference type="GO" id="GO:0005886">
    <property type="term" value="C:plasma membrane"/>
    <property type="evidence" value="ECO:0007669"/>
    <property type="project" value="TreeGrafter"/>
</dbReference>
<dbReference type="PANTHER" id="PTHR39428:SF3">
    <property type="entry name" value="DEAZAFLAVIN-DEPENDENT NITROREDUCTASE"/>
    <property type="match status" value="1"/>
</dbReference>
<dbReference type="NCBIfam" id="TIGR00026">
    <property type="entry name" value="hi_GC_TIGR00026"/>
    <property type="match status" value="1"/>
</dbReference>
<dbReference type="InterPro" id="IPR004378">
    <property type="entry name" value="F420H2_quin_Rdtase"/>
</dbReference>
<name>A0A6J6XMN2_9ZZZZ</name>
<dbReference type="InterPro" id="IPR012349">
    <property type="entry name" value="Split_barrel_FMN-bd"/>
</dbReference>
<protein>
    <submittedName>
        <fullName evidence="3">Unannotated protein</fullName>
    </submittedName>
</protein>
<reference evidence="3" key="1">
    <citation type="submission" date="2020-05" db="EMBL/GenBank/DDBJ databases">
        <authorList>
            <person name="Chiriac C."/>
            <person name="Salcher M."/>
            <person name="Ghai R."/>
            <person name="Kavagutti S V."/>
        </authorList>
    </citation>
    <scope>NUCLEOTIDE SEQUENCE</scope>
</reference>
<accession>A0A6J6XMN2</accession>